<dbReference type="Pfam" id="PF00580">
    <property type="entry name" value="UvrD-helicase"/>
    <property type="match status" value="1"/>
</dbReference>
<keyword evidence="5 11" id="KW-0067">ATP-binding</keyword>
<dbReference type="PANTHER" id="PTHR11070:SF2">
    <property type="entry name" value="ATP-DEPENDENT DNA HELICASE SRS2"/>
    <property type="match status" value="1"/>
</dbReference>
<organism evidence="15">
    <name type="scientific">Eiseniibacteriota bacterium</name>
    <dbReference type="NCBI Taxonomy" id="2212470"/>
    <lineage>
        <taxon>Bacteria</taxon>
        <taxon>Candidatus Eiseniibacteriota</taxon>
    </lineage>
</organism>
<dbReference type="GO" id="GO:0005829">
    <property type="term" value="C:cytosol"/>
    <property type="evidence" value="ECO:0007669"/>
    <property type="project" value="TreeGrafter"/>
</dbReference>
<dbReference type="EC" id="5.6.2.4" evidence="9"/>
<evidence type="ECO:0000256" key="1">
    <source>
        <dbReference type="ARBA" id="ARBA00009922"/>
    </source>
</evidence>
<dbReference type="InterPro" id="IPR014017">
    <property type="entry name" value="DNA_helicase_UvrD-like_C"/>
</dbReference>
<sequence length="740" mass="79642">MRAPPVMHVTTEPFALNPQQRAAVEHGGGPLLVLAGAGSGKTRVLTARVARLLAHGVRPEAVLAFTFTNRAAREMRERIARAVGPAAGRLWVGTFHATAARLLRREAAAAGLPRDFTIYDRDDQEGVLRGILRDLDRTDEPARVGAVLARISDAKNALVTPEEAARAATGPAERRVAEAYARYQAALRASGALDFDDLIVETVRVLRRAEVGARWAGRFEHVLVDEYQDTNHAQFRMVEALAAVHRNLFVVGDDDQSIYGWRGADLANVLEFERAFPGAAVVRLEQNYRSTAAILDAANAVIGHNRARKGKRLWCDRERGVPVRFALAADEADEARRIRQHLAAHVARGGRLADCAVLYRTNAQSRALEAELRRHAVPYEIVGGVAFYQRREVKDLLAYLRLAVNPADAVAFWRVWNTPRRGLGAAVEARVQARVAETGAPPLAALRALAAGGALGRATAGAAAFFDVLDAVASAGPEVPADAALRLVLERTRYLEHLAGEEDAAERRANVEELVASAAAAGGGRGATLAEFLAESALLTDADRVTEGTDRVLLLTAHNAKGLEFPVVVVAGLEEGLFPHGAALEDGPGIEEERRLFYVALTRARDEVLLTAAAFRRRFDGARGAAVSRFVDEIPPALLEREEAPEPRWSRAGGAPARGVRGGGADRDDEAPSLAWSPPPRSTTRHRAVGRTVWHDAFGRGVVQAVEGDGPDARYTVRFGASVKKVVGRFLTGGEDGDGS</sequence>
<dbReference type="InterPro" id="IPR014016">
    <property type="entry name" value="UvrD-like_ATP-bd"/>
</dbReference>
<dbReference type="GO" id="GO:0016787">
    <property type="term" value="F:hydrolase activity"/>
    <property type="evidence" value="ECO:0007669"/>
    <property type="project" value="UniProtKB-UniRule"/>
</dbReference>
<feature type="domain" description="UvrD-like helicase ATP-binding" evidence="13">
    <location>
        <begin position="14"/>
        <end position="291"/>
    </location>
</feature>
<dbReference type="Gene3D" id="1.10.486.10">
    <property type="entry name" value="PCRA, domain 4"/>
    <property type="match status" value="1"/>
</dbReference>
<proteinExistence type="inferred from homology"/>
<evidence type="ECO:0000256" key="5">
    <source>
        <dbReference type="ARBA" id="ARBA00022840"/>
    </source>
</evidence>
<keyword evidence="6" id="KW-0238">DNA-binding</keyword>
<evidence type="ECO:0000313" key="15">
    <source>
        <dbReference type="EMBL" id="HGZ42938.1"/>
    </source>
</evidence>
<dbReference type="EMBL" id="DSQF01000012">
    <property type="protein sequence ID" value="HGZ42938.1"/>
    <property type="molecule type" value="Genomic_DNA"/>
</dbReference>
<dbReference type="AlphaFoldDB" id="A0A832MMI2"/>
<dbReference type="GO" id="GO:0043138">
    <property type="term" value="F:3'-5' DNA helicase activity"/>
    <property type="evidence" value="ECO:0007669"/>
    <property type="project" value="UniProtKB-EC"/>
</dbReference>
<evidence type="ECO:0000259" key="13">
    <source>
        <dbReference type="PROSITE" id="PS51198"/>
    </source>
</evidence>
<reference evidence="15" key="1">
    <citation type="journal article" date="2020" name="mSystems">
        <title>Genome- and Community-Level Interaction Insights into Carbon Utilization and Element Cycling Functions of Hydrothermarchaeota in Hydrothermal Sediment.</title>
        <authorList>
            <person name="Zhou Z."/>
            <person name="Liu Y."/>
            <person name="Xu W."/>
            <person name="Pan J."/>
            <person name="Luo Z.H."/>
            <person name="Li M."/>
        </authorList>
    </citation>
    <scope>NUCLEOTIDE SEQUENCE [LARGE SCALE GENOMIC DNA]</scope>
    <source>
        <strain evidence="15">SpSt-381</strain>
    </source>
</reference>
<keyword evidence="2 11" id="KW-0547">Nucleotide-binding</keyword>
<feature type="binding site" evidence="11">
    <location>
        <begin position="35"/>
        <end position="42"/>
    </location>
    <ligand>
        <name>ATP</name>
        <dbReference type="ChEBI" id="CHEBI:30616"/>
    </ligand>
</feature>
<evidence type="ECO:0000256" key="10">
    <source>
        <dbReference type="ARBA" id="ARBA00048988"/>
    </source>
</evidence>
<dbReference type="GO" id="GO:0033202">
    <property type="term" value="C:DNA helicase complex"/>
    <property type="evidence" value="ECO:0007669"/>
    <property type="project" value="TreeGrafter"/>
</dbReference>
<dbReference type="GO" id="GO:0003677">
    <property type="term" value="F:DNA binding"/>
    <property type="evidence" value="ECO:0007669"/>
    <property type="project" value="UniProtKB-KW"/>
</dbReference>
<name>A0A832MMI2_UNCEI</name>
<evidence type="ECO:0000256" key="3">
    <source>
        <dbReference type="ARBA" id="ARBA00022801"/>
    </source>
</evidence>
<comment type="caution">
    <text evidence="15">The sequence shown here is derived from an EMBL/GenBank/DDBJ whole genome shotgun (WGS) entry which is preliminary data.</text>
</comment>
<evidence type="ECO:0000256" key="4">
    <source>
        <dbReference type="ARBA" id="ARBA00022806"/>
    </source>
</evidence>
<evidence type="ECO:0000256" key="12">
    <source>
        <dbReference type="SAM" id="MobiDB-lite"/>
    </source>
</evidence>
<evidence type="ECO:0000256" key="8">
    <source>
        <dbReference type="ARBA" id="ARBA00034617"/>
    </source>
</evidence>
<dbReference type="GO" id="GO:0000725">
    <property type="term" value="P:recombinational repair"/>
    <property type="evidence" value="ECO:0007669"/>
    <property type="project" value="TreeGrafter"/>
</dbReference>
<evidence type="ECO:0000256" key="6">
    <source>
        <dbReference type="ARBA" id="ARBA00023125"/>
    </source>
</evidence>
<dbReference type="InterPro" id="IPR027417">
    <property type="entry name" value="P-loop_NTPase"/>
</dbReference>
<dbReference type="SUPFAM" id="SSF52540">
    <property type="entry name" value="P-loop containing nucleoside triphosphate hydrolases"/>
    <property type="match status" value="1"/>
</dbReference>
<dbReference type="PROSITE" id="PS51217">
    <property type="entry name" value="UVRD_HELICASE_CTER"/>
    <property type="match status" value="1"/>
</dbReference>
<dbReference type="PROSITE" id="PS51198">
    <property type="entry name" value="UVRD_HELICASE_ATP_BIND"/>
    <property type="match status" value="1"/>
</dbReference>
<dbReference type="Gene3D" id="1.10.10.160">
    <property type="match status" value="1"/>
</dbReference>
<dbReference type="PANTHER" id="PTHR11070">
    <property type="entry name" value="UVRD / RECB / PCRA DNA HELICASE FAMILY MEMBER"/>
    <property type="match status" value="1"/>
</dbReference>
<feature type="region of interest" description="Disordered" evidence="12">
    <location>
        <begin position="641"/>
        <end position="687"/>
    </location>
</feature>
<comment type="catalytic activity">
    <reaction evidence="8">
        <text>Couples ATP hydrolysis with the unwinding of duplex DNA by translocating in the 3'-5' direction.</text>
        <dbReference type="EC" id="5.6.2.4"/>
    </reaction>
</comment>
<keyword evidence="4 11" id="KW-0347">Helicase</keyword>
<dbReference type="GO" id="GO:0005524">
    <property type="term" value="F:ATP binding"/>
    <property type="evidence" value="ECO:0007669"/>
    <property type="project" value="UniProtKB-UniRule"/>
</dbReference>
<protein>
    <recommendedName>
        <fullName evidence="9">DNA 3'-5' helicase</fullName>
        <ecNumber evidence="9">5.6.2.4</ecNumber>
    </recommendedName>
</protein>
<feature type="domain" description="UvrD-like helicase C-terminal" evidence="14">
    <location>
        <begin position="292"/>
        <end position="562"/>
    </location>
</feature>
<dbReference type="InterPro" id="IPR013986">
    <property type="entry name" value="DExx_box_DNA_helicase_dom_sf"/>
</dbReference>
<evidence type="ECO:0000256" key="11">
    <source>
        <dbReference type="PROSITE-ProRule" id="PRU00560"/>
    </source>
</evidence>
<evidence type="ECO:0000256" key="7">
    <source>
        <dbReference type="ARBA" id="ARBA00023235"/>
    </source>
</evidence>
<evidence type="ECO:0000259" key="14">
    <source>
        <dbReference type="PROSITE" id="PS51217"/>
    </source>
</evidence>
<evidence type="ECO:0000256" key="2">
    <source>
        <dbReference type="ARBA" id="ARBA00022741"/>
    </source>
</evidence>
<comment type="catalytic activity">
    <reaction evidence="10">
        <text>ATP + H2O = ADP + phosphate + H(+)</text>
        <dbReference type="Rhea" id="RHEA:13065"/>
        <dbReference type="ChEBI" id="CHEBI:15377"/>
        <dbReference type="ChEBI" id="CHEBI:15378"/>
        <dbReference type="ChEBI" id="CHEBI:30616"/>
        <dbReference type="ChEBI" id="CHEBI:43474"/>
        <dbReference type="ChEBI" id="CHEBI:456216"/>
        <dbReference type="EC" id="5.6.2.4"/>
    </reaction>
</comment>
<accession>A0A832MMI2</accession>
<gene>
    <name evidence="15" type="ORF">ENR23_05830</name>
</gene>
<dbReference type="CDD" id="cd17932">
    <property type="entry name" value="DEXQc_UvrD"/>
    <property type="match status" value="1"/>
</dbReference>
<evidence type="ECO:0000256" key="9">
    <source>
        <dbReference type="ARBA" id="ARBA00034808"/>
    </source>
</evidence>
<keyword evidence="7" id="KW-0413">Isomerase</keyword>
<dbReference type="Pfam" id="PF13361">
    <property type="entry name" value="UvrD_C"/>
    <property type="match status" value="2"/>
</dbReference>
<dbReference type="Gene3D" id="3.40.50.300">
    <property type="entry name" value="P-loop containing nucleotide triphosphate hydrolases"/>
    <property type="match status" value="2"/>
</dbReference>
<comment type="similarity">
    <text evidence="1">Belongs to the helicase family. UvrD subfamily.</text>
</comment>
<dbReference type="InterPro" id="IPR000212">
    <property type="entry name" value="DNA_helicase_UvrD/REP"/>
</dbReference>
<keyword evidence="3 11" id="KW-0378">Hydrolase</keyword>